<organism evidence="11 12">
    <name type="scientific">Cavenderia fasciculata</name>
    <name type="common">Slime mold</name>
    <name type="synonym">Dictyostelium fasciculatum</name>
    <dbReference type="NCBI Taxonomy" id="261658"/>
    <lineage>
        <taxon>Eukaryota</taxon>
        <taxon>Amoebozoa</taxon>
        <taxon>Evosea</taxon>
        <taxon>Eumycetozoa</taxon>
        <taxon>Dictyostelia</taxon>
        <taxon>Acytosteliales</taxon>
        <taxon>Cavenderiaceae</taxon>
        <taxon>Cavenderia</taxon>
    </lineage>
</organism>
<dbReference type="SMART" id="SM00178">
    <property type="entry name" value="SAR"/>
    <property type="match status" value="1"/>
</dbReference>
<accession>F4PMB4</accession>
<protein>
    <recommendedName>
        <fullName evidence="6">ADP-ribosylation factor-like protein 2</fullName>
    </recommendedName>
</protein>
<dbReference type="GO" id="GO:0005525">
    <property type="term" value="F:GTP binding"/>
    <property type="evidence" value="ECO:0007669"/>
    <property type="project" value="UniProtKB-KW"/>
</dbReference>
<feature type="binding site" evidence="7">
    <location>
        <position position="93"/>
    </location>
    <ligand>
        <name>GTP</name>
        <dbReference type="ChEBI" id="CHEBI:37565"/>
    </ligand>
</feature>
<name>F4PMB4_CACFS</name>
<sequence>MNLTKPKAEEERFKIDTIEKKDGSTNSTQKVKAERKGIESIDVVSLGLDNAGKTTIVKKFNGEDISSISPTLGFNIQTLWHKDYKLNIWDIGGQRTLRSYWRNYYEENDAIIWVIDSSDIRRLDDCKNELKTLLEEEKLAGASLLILANKQDLSGSKTKEEIADYLELKSLSTHSWKICSCSAVTGEGLEEAIDWVVNDIISRCFVLD</sequence>
<dbReference type="InterPro" id="IPR044612">
    <property type="entry name" value="ARL2/3"/>
</dbReference>
<dbReference type="InterPro" id="IPR006689">
    <property type="entry name" value="Small_GTPase_ARF/SAR"/>
</dbReference>
<feature type="binding site" evidence="8">
    <location>
        <position position="71"/>
    </location>
    <ligand>
        <name>Mg(2+)</name>
        <dbReference type="ChEBI" id="CHEBI:18420"/>
    </ligand>
</feature>
<dbReference type="KEGG" id="dfa:DFA_04894"/>
<dbReference type="SMART" id="SM00177">
    <property type="entry name" value="ARF"/>
    <property type="match status" value="1"/>
</dbReference>
<evidence type="ECO:0000256" key="3">
    <source>
        <dbReference type="ARBA" id="ARBA00022741"/>
    </source>
</evidence>
<reference evidence="12" key="1">
    <citation type="journal article" date="2011" name="Genome Res.">
        <title>Phylogeny-wide analysis of social amoeba genomes highlights ancient origins for complex intercellular communication.</title>
        <authorList>
            <person name="Heidel A.J."/>
            <person name="Lawal H.M."/>
            <person name="Felder M."/>
            <person name="Schilde C."/>
            <person name="Helps N.R."/>
            <person name="Tunggal B."/>
            <person name="Rivero F."/>
            <person name="John U."/>
            <person name="Schleicher M."/>
            <person name="Eichinger L."/>
            <person name="Platzer M."/>
            <person name="Noegel A.A."/>
            <person name="Schaap P."/>
            <person name="Gloeckner G."/>
        </authorList>
    </citation>
    <scope>NUCLEOTIDE SEQUENCE [LARGE SCALE GENOMIC DNA]</scope>
    <source>
        <strain evidence="12">SH3</strain>
    </source>
</reference>
<keyword evidence="3 7" id="KW-0547">Nucleotide-binding</keyword>
<feature type="region of interest" description="Disordered" evidence="10">
    <location>
        <begin position="1"/>
        <end position="32"/>
    </location>
</feature>
<dbReference type="InterPro" id="IPR027417">
    <property type="entry name" value="P-loop_NTPase"/>
</dbReference>
<dbReference type="EMBL" id="GL883008">
    <property type="protein sequence ID" value="EGG22764.1"/>
    <property type="molecule type" value="Genomic_DNA"/>
</dbReference>
<dbReference type="SMART" id="SM00175">
    <property type="entry name" value="RAB"/>
    <property type="match status" value="1"/>
</dbReference>
<evidence type="ECO:0000256" key="8">
    <source>
        <dbReference type="PIRSR" id="PIRSR606689-2"/>
    </source>
</evidence>
<feature type="compositionally biased region" description="Basic and acidic residues" evidence="10">
    <location>
        <begin position="1"/>
        <end position="23"/>
    </location>
</feature>
<evidence type="ECO:0000256" key="9">
    <source>
        <dbReference type="RuleBase" id="RU003925"/>
    </source>
</evidence>
<proteinExistence type="inferred from homology"/>
<dbReference type="RefSeq" id="XP_004360615.1">
    <property type="nucleotide sequence ID" value="XM_004360558.1"/>
</dbReference>
<dbReference type="STRING" id="1054147.F4PMB4"/>
<dbReference type="NCBIfam" id="TIGR00231">
    <property type="entry name" value="small_GTP"/>
    <property type="match status" value="1"/>
</dbReference>
<dbReference type="SUPFAM" id="SSF52540">
    <property type="entry name" value="P-loop containing nucleoside triphosphate hydrolases"/>
    <property type="match status" value="1"/>
</dbReference>
<dbReference type="AlphaFoldDB" id="F4PMB4"/>
<feature type="binding site" evidence="8">
    <location>
        <position position="54"/>
    </location>
    <ligand>
        <name>Mg(2+)</name>
        <dbReference type="ChEBI" id="CHEBI:18420"/>
    </ligand>
</feature>
<dbReference type="PRINTS" id="PR00328">
    <property type="entry name" value="SAR1GTPBP"/>
</dbReference>
<evidence type="ECO:0000256" key="10">
    <source>
        <dbReference type="SAM" id="MobiDB-lite"/>
    </source>
</evidence>
<dbReference type="PROSITE" id="PS51417">
    <property type="entry name" value="ARF"/>
    <property type="match status" value="1"/>
</dbReference>
<dbReference type="FunFam" id="3.40.50.300:FF:000393">
    <property type="entry name" value="ADP-ribosylation factor-like 2, arl2"/>
    <property type="match status" value="1"/>
</dbReference>
<keyword evidence="5" id="KW-0449">Lipoprotein</keyword>
<evidence type="ECO:0000256" key="6">
    <source>
        <dbReference type="ARBA" id="ARBA00026198"/>
    </source>
</evidence>
<keyword evidence="8" id="KW-0479">Metal-binding</keyword>
<dbReference type="OMA" id="KTHHWQI"/>
<evidence type="ECO:0000256" key="7">
    <source>
        <dbReference type="PIRSR" id="PIRSR606689-1"/>
    </source>
</evidence>
<dbReference type="PANTHER" id="PTHR45697">
    <property type="entry name" value="ADP-RIBOSYLATION FACTOR-LIKE PROTEIN 2-RELATED"/>
    <property type="match status" value="1"/>
</dbReference>
<dbReference type="GeneID" id="14875611"/>
<dbReference type="GO" id="GO:0003924">
    <property type="term" value="F:GTPase activity"/>
    <property type="evidence" value="ECO:0007669"/>
    <property type="project" value="InterPro"/>
</dbReference>
<keyword evidence="8" id="KW-0460">Magnesium</keyword>
<dbReference type="Pfam" id="PF00025">
    <property type="entry name" value="Arf"/>
    <property type="match status" value="1"/>
</dbReference>
<dbReference type="OrthoDB" id="2011769at2759"/>
<feature type="binding site" evidence="7">
    <location>
        <begin position="149"/>
        <end position="152"/>
    </location>
    <ligand>
        <name>GTP</name>
        <dbReference type="ChEBI" id="CHEBI:37565"/>
    </ligand>
</feature>
<keyword evidence="12" id="KW-1185">Reference proteome</keyword>
<feature type="binding site" evidence="7">
    <location>
        <begin position="47"/>
        <end position="54"/>
    </location>
    <ligand>
        <name>GTP</name>
        <dbReference type="ChEBI" id="CHEBI:37565"/>
    </ligand>
</feature>
<evidence type="ECO:0000256" key="2">
    <source>
        <dbReference type="ARBA" id="ARBA00022707"/>
    </source>
</evidence>
<evidence type="ECO:0000313" key="12">
    <source>
        <dbReference type="Proteomes" id="UP000007797"/>
    </source>
</evidence>
<keyword evidence="4 7" id="KW-0342">GTP-binding</keyword>
<dbReference type="InterPro" id="IPR005225">
    <property type="entry name" value="Small_GTP-bd"/>
</dbReference>
<dbReference type="Proteomes" id="UP000007797">
    <property type="component" value="Unassembled WGS sequence"/>
</dbReference>
<comment type="similarity">
    <text evidence="1 9">Belongs to the small GTPase superfamily. Arf family.</text>
</comment>
<evidence type="ECO:0000256" key="1">
    <source>
        <dbReference type="ARBA" id="ARBA00010290"/>
    </source>
</evidence>
<evidence type="ECO:0000256" key="4">
    <source>
        <dbReference type="ARBA" id="ARBA00023134"/>
    </source>
</evidence>
<dbReference type="GO" id="GO:0046872">
    <property type="term" value="F:metal ion binding"/>
    <property type="evidence" value="ECO:0007669"/>
    <property type="project" value="UniProtKB-KW"/>
</dbReference>
<evidence type="ECO:0000256" key="5">
    <source>
        <dbReference type="ARBA" id="ARBA00023288"/>
    </source>
</evidence>
<keyword evidence="2" id="KW-0519">Myristate</keyword>
<gene>
    <name evidence="11" type="primary">arl2</name>
    <name evidence="11" type="ORF">DFA_04894</name>
</gene>
<dbReference type="Gene3D" id="3.40.50.300">
    <property type="entry name" value="P-loop containing nucleotide triphosphate hydrolases"/>
    <property type="match status" value="1"/>
</dbReference>
<evidence type="ECO:0000313" key="11">
    <source>
        <dbReference type="EMBL" id="EGG22764.1"/>
    </source>
</evidence>